<accession>A0A3Q8R3Z1</accession>
<dbReference type="NCBIfam" id="TIGR01413">
    <property type="entry name" value="Dyp_perox_fam"/>
    <property type="match status" value="1"/>
</dbReference>
<feature type="domain" description="Dyp-type peroxidase C-terminal" evidence="10">
    <location>
        <begin position="277"/>
        <end position="446"/>
    </location>
</feature>
<evidence type="ECO:0000256" key="2">
    <source>
        <dbReference type="ARBA" id="ARBA00022559"/>
    </source>
</evidence>
<dbReference type="Pfam" id="PF20628">
    <property type="entry name" value="Dyp_perox_C"/>
    <property type="match status" value="1"/>
</dbReference>
<dbReference type="GO" id="GO:0004601">
    <property type="term" value="F:peroxidase activity"/>
    <property type="evidence" value="ECO:0007669"/>
    <property type="project" value="UniProtKB-KW"/>
</dbReference>
<dbReference type="PANTHER" id="PTHR30521">
    <property type="entry name" value="DEFERROCHELATASE/PEROXIDASE"/>
    <property type="match status" value="1"/>
</dbReference>
<comment type="cofactor">
    <cofactor evidence="1">
        <name>heme b</name>
        <dbReference type="ChEBI" id="CHEBI:60344"/>
    </cofactor>
</comment>
<comment type="similarity">
    <text evidence="8">Belongs to the DyP-type peroxidase family.</text>
</comment>
<dbReference type="AlphaFoldDB" id="A0A3Q8R3Z1"/>
<keyword evidence="6" id="KW-0560">Oxidoreductase</keyword>
<dbReference type="SUPFAM" id="SSF54909">
    <property type="entry name" value="Dimeric alpha+beta barrel"/>
    <property type="match status" value="1"/>
</dbReference>
<protein>
    <submittedName>
        <fullName evidence="12">Dye-decolorizing peroxidase</fullName>
    </submittedName>
</protein>
<dbReference type="Pfam" id="PF21105">
    <property type="entry name" value="DyP_N"/>
    <property type="match status" value="1"/>
</dbReference>
<dbReference type="InterPro" id="IPR048328">
    <property type="entry name" value="Dyp_perox_C"/>
</dbReference>
<evidence type="ECO:0000256" key="8">
    <source>
        <dbReference type="ARBA" id="ARBA00025737"/>
    </source>
</evidence>
<keyword evidence="3" id="KW-0349">Heme</keyword>
<dbReference type="GO" id="GO:0005829">
    <property type="term" value="C:cytosol"/>
    <property type="evidence" value="ECO:0007669"/>
    <property type="project" value="TreeGrafter"/>
</dbReference>
<organism evidence="12">
    <name type="scientific">Irpex lacteus</name>
    <name type="common">Milk-white toothed polypore</name>
    <name type="synonym">Polyporus tulipiferae</name>
    <dbReference type="NCBI Taxonomy" id="5319"/>
    <lineage>
        <taxon>Eukaryota</taxon>
        <taxon>Fungi</taxon>
        <taxon>Dikarya</taxon>
        <taxon>Basidiomycota</taxon>
        <taxon>Agaricomycotina</taxon>
        <taxon>Agaricomycetes</taxon>
        <taxon>Polyporales</taxon>
        <taxon>Irpicaceae</taxon>
        <taxon>Irpex</taxon>
    </lineage>
</organism>
<feature type="domain" description="DyP dimeric alpha+beta barrel" evidence="11">
    <location>
        <begin position="73"/>
        <end position="227"/>
    </location>
</feature>
<dbReference type="SMR" id="A0A3Q8R3Z1"/>
<feature type="signal peptide" evidence="9">
    <location>
        <begin position="1"/>
        <end position="22"/>
    </location>
</feature>
<keyword evidence="7" id="KW-0408">Iron</keyword>
<dbReference type="GO" id="GO:0046872">
    <property type="term" value="F:metal ion binding"/>
    <property type="evidence" value="ECO:0007669"/>
    <property type="project" value="UniProtKB-KW"/>
</dbReference>
<evidence type="ECO:0000259" key="10">
    <source>
        <dbReference type="Pfam" id="PF20628"/>
    </source>
</evidence>
<reference evidence="12" key="1">
    <citation type="submission" date="2018-03" db="EMBL/GenBank/DDBJ databases">
        <authorList>
            <person name="Rui S."/>
            <person name="Zihong D."/>
        </authorList>
    </citation>
    <scope>NUCLEOTIDE SEQUENCE</scope>
    <source>
        <strain evidence="12">F17</strain>
    </source>
</reference>
<keyword evidence="5 9" id="KW-0732">Signal</keyword>
<dbReference type="EMBL" id="MH120199">
    <property type="protein sequence ID" value="AZJ17937.1"/>
    <property type="molecule type" value="mRNA"/>
</dbReference>
<evidence type="ECO:0000256" key="1">
    <source>
        <dbReference type="ARBA" id="ARBA00001970"/>
    </source>
</evidence>
<dbReference type="PANTHER" id="PTHR30521:SF4">
    <property type="entry name" value="DEFERROCHELATASE"/>
    <property type="match status" value="1"/>
</dbReference>
<evidence type="ECO:0000256" key="3">
    <source>
        <dbReference type="ARBA" id="ARBA00022617"/>
    </source>
</evidence>
<feature type="chain" id="PRO_5018716410" evidence="9">
    <location>
        <begin position="23"/>
        <end position="514"/>
    </location>
</feature>
<dbReference type="InterPro" id="IPR011008">
    <property type="entry name" value="Dimeric_a/b-barrel"/>
</dbReference>
<dbReference type="GO" id="GO:0020037">
    <property type="term" value="F:heme binding"/>
    <property type="evidence" value="ECO:0007669"/>
    <property type="project" value="InterPro"/>
</dbReference>
<evidence type="ECO:0000259" key="11">
    <source>
        <dbReference type="Pfam" id="PF21105"/>
    </source>
</evidence>
<keyword evidence="4" id="KW-0479">Metal-binding</keyword>
<evidence type="ECO:0000256" key="5">
    <source>
        <dbReference type="ARBA" id="ARBA00022729"/>
    </source>
</evidence>
<evidence type="ECO:0000256" key="6">
    <source>
        <dbReference type="ARBA" id="ARBA00023002"/>
    </source>
</evidence>
<evidence type="ECO:0000256" key="7">
    <source>
        <dbReference type="ARBA" id="ARBA00023004"/>
    </source>
</evidence>
<evidence type="ECO:0000313" key="12">
    <source>
        <dbReference type="EMBL" id="AZJ17937.1"/>
    </source>
</evidence>
<evidence type="ECO:0000256" key="4">
    <source>
        <dbReference type="ARBA" id="ARBA00022723"/>
    </source>
</evidence>
<dbReference type="InterPro" id="IPR006314">
    <property type="entry name" value="Dyp_peroxidase"/>
</dbReference>
<proteinExistence type="evidence at transcript level"/>
<evidence type="ECO:0000256" key="9">
    <source>
        <dbReference type="SAM" id="SignalP"/>
    </source>
</evidence>
<sequence length="514" mass="55033">MRFSGLLVASLSFIAHICTVSGAHVSAVKDELTKRDTRSAPLLASFPGQGLLPTLEQILTFNATNGTFLPIQNIQGDILPLAVSSVGMKKQKERFVFFHINDPTRFKGVLKTYASANITSVATLVSPPSSQPLAFVNVAFSQTGLTTLGVSDNLGDTQFASGQFADASGLGDDINKWETAFKGTNIHGVFLIGSDQDSYLTAYNNDLNELFGSSLSIVYTLNSAARPGAQAGHEHFGFLDGISNPAVIGFNDPLPGQTLALPGIILTGRLGDGTFTRPSWTKDGSFLVFRKLKQLVPEFNKWTIDNAVQNKAGTLTVQEGAEFIGARMIGRWKSGAPLDIVPETDDSTLGADPQRNNKFDFAHLTSNLISDQTYCPFSAHIRKTNPRADLADANTINHAIRAGTPYGPEVSAAEAHANTTQTDRGLAFVEYQSSIANGFRFQQVNWANTANFPPLKSVNAGFDPVIGRGTPRTAVGLDPNDQTKSYTLPDFVVSNGGEYFFSPSISAITGTIAA</sequence>
<dbReference type="InterPro" id="IPR049509">
    <property type="entry name" value="DyP_N"/>
</dbReference>
<dbReference type="PROSITE" id="PS51404">
    <property type="entry name" value="DYP_PEROXIDASE"/>
    <property type="match status" value="1"/>
</dbReference>
<keyword evidence="2 12" id="KW-0575">Peroxidase</keyword>
<name>A0A3Q8R3Z1_IRPLA</name>